<dbReference type="AlphaFoldDB" id="A0A031JV37"/>
<sequence length="65" mass="6976">MQDPTHPQALTPLKRAAVYASVILTLVGIVDALHNIPVVSGCAFYGDCERESFRDPPGKLGKDVP</sequence>
<proteinExistence type="predicted"/>
<comment type="caution">
    <text evidence="1">The sequence shown here is derived from an EMBL/GenBank/DDBJ whole genome shotgun (WGS) entry which is preliminary data.</text>
</comment>
<dbReference type="RefSeq" id="WP_008827762.1">
    <property type="nucleotide sequence ID" value="NZ_CP128492.1"/>
</dbReference>
<dbReference type="EMBL" id="JFYZ01000015">
    <property type="protein sequence ID" value="EZP80744.1"/>
    <property type="molecule type" value="Genomic_DNA"/>
</dbReference>
<protein>
    <submittedName>
        <fullName evidence="1">Uncharacterized protein</fullName>
    </submittedName>
</protein>
<dbReference type="Proteomes" id="UP000024329">
    <property type="component" value="Unassembled WGS sequence"/>
</dbReference>
<reference evidence="1 2" key="1">
    <citation type="submission" date="2014-03" db="EMBL/GenBank/DDBJ databases">
        <title>Whole genome sequence of Novosphingobium resinovorum KF1.</title>
        <authorList>
            <person name="Gan H.M."/>
            <person name="Gan H.Y."/>
            <person name="Chew T.H."/>
            <person name="Savka M.A."/>
        </authorList>
    </citation>
    <scope>NUCLEOTIDE SEQUENCE [LARGE SCALE GENOMIC DNA]</scope>
    <source>
        <strain evidence="1 2">KF1</strain>
    </source>
</reference>
<accession>A0A031JV37</accession>
<name>A0A031JV37_9SPHN</name>
<dbReference type="STRING" id="158500.BES08_11610"/>
<dbReference type="PATRIC" id="fig|158500.4.peg.3227"/>
<evidence type="ECO:0000313" key="1">
    <source>
        <dbReference type="EMBL" id="EZP80744.1"/>
    </source>
</evidence>
<evidence type="ECO:0000313" key="2">
    <source>
        <dbReference type="Proteomes" id="UP000024329"/>
    </source>
</evidence>
<organism evidence="1 2">
    <name type="scientific">Novosphingobium resinovorum</name>
    <dbReference type="NCBI Taxonomy" id="158500"/>
    <lineage>
        <taxon>Bacteria</taxon>
        <taxon>Pseudomonadati</taxon>
        <taxon>Pseudomonadota</taxon>
        <taxon>Alphaproteobacteria</taxon>
        <taxon>Sphingomonadales</taxon>
        <taxon>Sphingomonadaceae</taxon>
        <taxon>Novosphingobium</taxon>
    </lineage>
</organism>
<gene>
    <name evidence="1" type="ORF">BV97_03163</name>
</gene>